<dbReference type="OrthoDB" id="9811471at2"/>
<dbReference type="SUPFAM" id="SSF75304">
    <property type="entry name" value="Amidase signature (AS) enzymes"/>
    <property type="match status" value="1"/>
</dbReference>
<dbReference type="PANTHER" id="PTHR11895">
    <property type="entry name" value="TRANSAMIDASE"/>
    <property type="match status" value="1"/>
</dbReference>
<dbReference type="InterPro" id="IPR023631">
    <property type="entry name" value="Amidase_dom"/>
</dbReference>
<organism evidence="3 4">
    <name type="scientific">Siminovitchia fortis</name>
    <dbReference type="NCBI Taxonomy" id="254758"/>
    <lineage>
        <taxon>Bacteria</taxon>
        <taxon>Bacillati</taxon>
        <taxon>Bacillota</taxon>
        <taxon>Bacilli</taxon>
        <taxon>Bacillales</taxon>
        <taxon>Bacillaceae</taxon>
        <taxon>Siminovitchia</taxon>
    </lineage>
</organism>
<dbReference type="EMBL" id="QYTU02000036">
    <property type="protein sequence ID" value="RWR06341.1"/>
    <property type="molecule type" value="Genomic_DNA"/>
</dbReference>
<name>A0A443ILV3_9BACI</name>
<dbReference type="InterPro" id="IPR020556">
    <property type="entry name" value="Amidase_CS"/>
</dbReference>
<sequence length="471" mass="51550">MRKPEQGMSDTYEEDFIKWDLATLSKAIRNKQLSPVEVTRQLLKKIEKEDGKFNSFITVTDEEAMEQAKKAEREIKDGKLRGPLHGIPIALKDNVYTEGINTTMGSAIFKEYIPGHDATVTKKLKEAGAIILGKLNMHEVAYGTSGDRSFAGPVKNPHDTNKITGGSSSGSGAALAASFCYGALGTDTGGSIRIPASFTGIVGMKPTFGRVSNFGVFPLGWTLDHVGPMTKTVRDNAILMNVLAGYDENDPYSIDIPTEDYTALIGTDIKGTVIGIPAGDFFKGGDPEVEEHYLQAVKKFEEAGAEIKSVNLPDMEEILAAFRTTLTSEAYTVHEERLQNFSDEWDDEVRDRLFTAKDTHAAKYIAAQQIKKQAIKDFEKVFKEVDIIVTPTVPILPVNIGEREIVLNGSKIHSSLVLNRFTGPFNLTGLPSLSMPCGFSETGLPIGIQLVGKTFDEANIYRFASVLEQIL</sequence>
<evidence type="ECO:0000259" key="2">
    <source>
        <dbReference type="Pfam" id="PF01425"/>
    </source>
</evidence>
<gene>
    <name evidence="3" type="ORF">D4N35_014310</name>
</gene>
<dbReference type="InterPro" id="IPR036928">
    <property type="entry name" value="AS_sf"/>
</dbReference>
<dbReference type="Gene3D" id="3.90.1300.10">
    <property type="entry name" value="Amidase signature (AS) domain"/>
    <property type="match status" value="1"/>
</dbReference>
<dbReference type="InterPro" id="IPR000120">
    <property type="entry name" value="Amidase"/>
</dbReference>
<comment type="similarity">
    <text evidence="1">Belongs to the amidase family.</text>
</comment>
<dbReference type="Pfam" id="PF01425">
    <property type="entry name" value="Amidase"/>
    <property type="match status" value="1"/>
</dbReference>
<dbReference type="RefSeq" id="WP_120074858.1">
    <property type="nucleotide sequence ID" value="NZ_CP126113.1"/>
</dbReference>
<accession>A0A443ILV3</accession>
<proteinExistence type="inferred from homology"/>
<evidence type="ECO:0000256" key="1">
    <source>
        <dbReference type="ARBA" id="ARBA00009199"/>
    </source>
</evidence>
<reference evidence="3" key="1">
    <citation type="submission" date="2018-12" db="EMBL/GenBank/DDBJ databases">
        <authorList>
            <person name="Sun L."/>
            <person name="Chen Z."/>
        </authorList>
    </citation>
    <scope>NUCLEOTIDE SEQUENCE [LARGE SCALE GENOMIC DNA]</scope>
    <source>
        <strain evidence="3">DSM 16012</strain>
    </source>
</reference>
<keyword evidence="4" id="KW-1185">Reference proteome</keyword>
<dbReference type="AlphaFoldDB" id="A0A443ILV3"/>
<protein>
    <submittedName>
        <fullName evidence="3">Aspartyl/glutamyl-tRNA amidotransferase subunit A</fullName>
    </submittedName>
</protein>
<feature type="domain" description="Amidase" evidence="2">
    <location>
        <begin position="37"/>
        <end position="459"/>
    </location>
</feature>
<evidence type="ECO:0000313" key="3">
    <source>
        <dbReference type="EMBL" id="RWR06341.1"/>
    </source>
</evidence>
<dbReference type="PROSITE" id="PS00571">
    <property type="entry name" value="AMIDASES"/>
    <property type="match status" value="1"/>
</dbReference>
<dbReference type="PANTHER" id="PTHR11895:SF7">
    <property type="entry name" value="GLUTAMYL-TRNA(GLN) AMIDOTRANSFERASE SUBUNIT A, MITOCHONDRIAL"/>
    <property type="match status" value="1"/>
</dbReference>
<evidence type="ECO:0000313" key="4">
    <source>
        <dbReference type="Proteomes" id="UP000273811"/>
    </source>
</evidence>
<comment type="caution">
    <text evidence="3">The sequence shown here is derived from an EMBL/GenBank/DDBJ whole genome shotgun (WGS) entry which is preliminary data.</text>
</comment>
<dbReference type="Proteomes" id="UP000273811">
    <property type="component" value="Unassembled WGS sequence"/>
</dbReference>
<dbReference type="GO" id="GO:0016740">
    <property type="term" value="F:transferase activity"/>
    <property type="evidence" value="ECO:0007669"/>
    <property type="project" value="UniProtKB-KW"/>
</dbReference>